<dbReference type="InterPro" id="IPR050090">
    <property type="entry name" value="Tyrosine_recombinase_XerCD"/>
</dbReference>
<dbReference type="Pfam" id="PF00589">
    <property type="entry name" value="Phage_integrase"/>
    <property type="match status" value="1"/>
</dbReference>
<dbReference type="GO" id="GO:0003677">
    <property type="term" value="F:DNA binding"/>
    <property type="evidence" value="ECO:0007669"/>
    <property type="project" value="InterPro"/>
</dbReference>
<proteinExistence type="predicted"/>
<feature type="domain" description="Tyr recombinase" evidence="2">
    <location>
        <begin position="3"/>
        <end position="179"/>
    </location>
</feature>
<dbReference type="PATRIC" id="fig|1121318.3.peg.1175"/>
<dbReference type="PROSITE" id="PS51898">
    <property type="entry name" value="TYR_RECOMBINASE"/>
    <property type="match status" value="1"/>
</dbReference>
<dbReference type="RefSeq" id="WP_052220743.1">
    <property type="nucleotide sequence ID" value="NZ_LHUR01000013.1"/>
</dbReference>
<evidence type="ECO:0000256" key="1">
    <source>
        <dbReference type="ARBA" id="ARBA00023172"/>
    </source>
</evidence>
<dbReference type="PANTHER" id="PTHR30349">
    <property type="entry name" value="PHAGE INTEGRASE-RELATED"/>
    <property type="match status" value="1"/>
</dbReference>
<dbReference type="GO" id="GO:0015074">
    <property type="term" value="P:DNA integration"/>
    <property type="evidence" value="ECO:0007669"/>
    <property type="project" value="InterPro"/>
</dbReference>
<keyword evidence="4" id="KW-1185">Reference proteome</keyword>
<dbReference type="CDD" id="cd01192">
    <property type="entry name" value="INT_C_like_3"/>
    <property type="match status" value="1"/>
</dbReference>
<comment type="caution">
    <text evidence="3">The sequence shown here is derived from an EMBL/GenBank/DDBJ whole genome shotgun (WGS) entry which is preliminary data.</text>
</comment>
<dbReference type="Proteomes" id="UP000037043">
    <property type="component" value="Unassembled WGS sequence"/>
</dbReference>
<sequence length="183" mass="21141">MNTVQPIRDKAKIQQVKDELLKTGVRNYMMFVIGINTGLRVSDLLRLKVSDVKNKPHILIREKKTGKAKRFLINSSLRVAINTYISDMALLDDDYLFASQKGINKPLTRVQAYNILNNVAKKCGLQEIGTHTMRKTFGYWHYKQYKDVAILQDIFNHSSPSITLRYIGITDDIKDKTIENFYL</sequence>
<organism evidence="3 4">
    <name type="scientific">Clostridium homopropionicum DSM 5847</name>
    <dbReference type="NCBI Taxonomy" id="1121318"/>
    <lineage>
        <taxon>Bacteria</taxon>
        <taxon>Bacillati</taxon>
        <taxon>Bacillota</taxon>
        <taxon>Clostridia</taxon>
        <taxon>Eubacteriales</taxon>
        <taxon>Clostridiaceae</taxon>
        <taxon>Clostridium</taxon>
    </lineage>
</organism>
<dbReference type="STRING" id="36844.SAMN04488501_108170"/>
<dbReference type="InterPro" id="IPR002104">
    <property type="entry name" value="Integrase_catalytic"/>
</dbReference>
<evidence type="ECO:0000313" key="3">
    <source>
        <dbReference type="EMBL" id="KOA20577.1"/>
    </source>
</evidence>
<name>A0A0L6ZC98_9CLOT</name>
<evidence type="ECO:0000259" key="2">
    <source>
        <dbReference type="PROSITE" id="PS51898"/>
    </source>
</evidence>
<dbReference type="Gene3D" id="1.10.443.10">
    <property type="entry name" value="Intergrase catalytic core"/>
    <property type="match status" value="1"/>
</dbReference>
<reference evidence="4" key="1">
    <citation type="submission" date="2015-08" db="EMBL/GenBank/DDBJ databases">
        <title>Genome sequence of the strict anaerobe Clostridium homopropionicum LuHBu1 (DSM 5847T).</title>
        <authorList>
            <person name="Poehlein A."/>
            <person name="Beck M."/>
            <person name="Schiel-Bengelsdorf B."/>
            <person name="Bengelsdorf F.R."/>
            <person name="Daniel R."/>
            <person name="Duerre P."/>
        </authorList>
    </citation>
    <scope>NUCLEOTIDE SEQUENCE [LARGE SCALE GENOMIC DNA]</scope>
    <source>
        <strain evidence="4">DSM 5847</strain>
    </source>
</reference>
<dbReference type="AlphaFoldDB" id="A0A0L6ZC98"/>
<dbReference type="SUPFAM" id="SSF56349">
    <property type="entry name" value="DNA breaking-rejoining enzymes"/>
    <property type="match status" value="1"/>
</dbReference>
<dbReference type="InterPro" id="IPR013762">
    <property type="entry name" value="Integrase-like_cat_sf"/>
</dbReference>
<dbReference type="EMBL" id="LHUR01000013">
    <property type="protein sequence ID" value="KOA20577.1"/>
    <property type="molecule type" value="Genomic_DNA"/>
</dbReference>
<accession>A0A0L6ZC98</accession>
<dbReference type="InterPro" id="IPR011010">
    <property type="entry name" value="DNA_brk_join_enz"/>
</dbReference>
<keyword evidence="1" id="KW-0233">DNA recombination</keyword>
<dbReference type="PANTHER" id="PTHR30349:SF82">
    <property type="entry name" value="INTEGRASE_RECOMBINASE YOEC-RELATED"/>
    <property type="match status" value="1"/>
</dbReference>
<dbReference type="GO" id="GO:0006310">
    <property type="term" value="P:DNA recombination"/>
    <property type="evidence" value="ECO:0007669"/>
    <property type="project" value="UniProtKB-KW"/>
</dbReference>
<gene>
    <name evidence="3" type="primary">xerD_2</name>
    <name evidence="3" type="ORF">CLHOM_11650</name>
</gene>
<protein>
    <submittedName>
        <fullName evidence="3">Tyrosine recombinase XerD</fullName>
    </submittedName>
</protein>
<evidence type="ECO:0000313" key="4">
    <source>
        <dbReference type="Proteomes" id="UP000037043"/>
    </source>
</evidence>